<evidence type="ECO:0000256" key="8">
    <source>
        <dbReference type="ARBA" id="ARBA00023049"/>
    </source>
</evidence>
<dbReference type="InterPro" id="IPR045090">
    <property type="entry name" value="Pept_M3A_M3B"/>
</dbReference>
<dbReference type="Proteomes" id="UP001374579">
    <property type="component" value="Unassembled WGS sequence"/>
</dbReference>
<dbReference type="InterPro" id="IPR033851">
    <property type="entry name" value="M3A_MIP"/>
</dbReference>
<reference evidence="12 13" key="1">
    <citation type="submission" date="2024-02" db="EMBL/GenBank/DDBJ databases">
        <title>Chromosome-scale genome assembly of the rough periwinkle Littorina saxatilis.</title>
        <authorList>
            <person name="De Jode A."/>
            <person name="Faria R."/>
            <person name="Formenti G."/>
            <person name="Sims Y."/>
            <person name="Smith T.P."/>
            <person name="Tracey A."/>
            <person name="Wood J.M.D."/>
            <person name="Zagrodzka Z.B."/>
            <person name="Johannesson K."/>
            <person name="Butlin R.K."/>
            <person name="Leder E.H."/>
        </authorList>
    </citation>
    <scope>NUCLEOTIDE SEQUENCE [LARGE SCALE GENOMIC DNA]</scope>
    <source>
        <strain evidence="12">Snail1</strain>
        <tissue evidence="12">Muscle</tissue>
    </source>
</reference>
<evidence type="ECO:0000313" key="13">
    <source>
        <dbReference type="Proteomes" id="UP001374579"/>
    </source>
</evidence>
<dbReference type="AlphaFoldDB" id="A0AAN9APX3"/>
<feature type="domain" description="Peptidase M3A/M3B catalytic" evidence="11">
    <location>
        <begin position="265"/>
        <end position="702"/>
    </location>
</feature>
<evidence type="ECO:0000259" key="11">
    <source>
        <dbReference type="Pfam" id="PF01432"/>
    </source>
</evidence>
<dbReference type="Pfam" id="PF01432">
    <property type="entry name" value="Peptidase_M3"/>
    <property type="match status" value="1"/>
</dbReference>
<protein>
    <recommendedName>
        <fullName evidence="11">Peptidase M3A/M3B catalytic domain-containing protein</fullName>
    </recommendedName>
</protein>
<comment type="cofactor">
    <cofactor evidence="10">
        <name>Zn(2+)</name>
        <dbReference type="ChEBI" id="CHEBI:29105"/>
    </cofactor>
    <text evidence="10">Binds 1 zinc ion.</text>
</comment>
<evidence type="ECO:0000256" key="9">
    <source>
        <dbReference type="ARBA" id="ARBA00023128"/>
    </source>
</evidence>
<dbReference type="SUPFAM" id="SSF55486">
    <property type="entry name" value="Metalloproteases ('zincins'), catalytic domain"/>
    <property type="match status" value="1"/>
</dbReference>
<dbReference type="PANTHER" id="PTHR11804">
    <property type="entry name" value="PROTEASE M3 THIMET OLIGOPEPTIDASE-RELATED"/>
    <property type="match status" value="1"/>
</dbReference>
<dbReference type="GO" id="GO:0004222">
    <property type="term" value="F:metalloendopeptidase activity"/>
    <property type="evidence" value="ECO:0007669"/>
    <property type="project" value="InterPro"/>
</dbReference>
<comment type="similarity">
    <text evidence="2 10">Belongs to the peptidase M3 family.</text>
</comment>
<dbReference type="GO" id="GO:0006627">
    <property type="term" value="P:protein processing involved in protein targeting to mitochondrion"/>
    <property type="evidence" value="ECO:0007669"/>
    <property type="project" value="TreeGrafter"/>
</dbReference>
<sequence length="716" mass="80991">MRLLCVSRLQSLCGRHSVKSCSQKALKLVHAQYCYGVHGRGVTTLSPLAAAFNSKRQRKINLSLHRNDAGLFLIPELQDYAGFYLLQHQVSAQVELLVQEATSRYRTRKMVTIFDELSDCLCRVADMADFVRVAHPDRKFAEAAEDTCVKLSSLVERLNTNTAIHSALKKVLDEGDVVEMDAVDRRVSELFMFDFEQSGIHLDRKKRQRFVELNESILMLGSYFQNGTQKGTSVPKENLPENLRHVFALDGNKVMVTGLFSDHFSDTVREAAYRIFLYPDPHQEELLSAMLSARHQLANLVGFDTYSHRANRGTMMESPDSVMAFLDLLSEKLKPRVEKELGEILRFKQEQAPTSKIVHAWDPPYYSALSRQKRCSVHTNEIMAYLSLGSIMSGLDGLFSSLYGVSLHTVEMQPGEAWHYDVHKLAVEHESEGTLGYIYCDFFERPGKPHQDCHFTIRGGRQREDGGYQLPIVVLQLHLPSPSGSSPTLLSPGMMENLFHEFGHAMHSMLGRTKYQHVTGTRCPTDFAEIPSVLMEFFASDPRVISSFARHYKTGEPLKESVVQDMCAAKNLFASSDMQQQTFYSALDQMYHGKHPLPAASTTALLADVQSKYSSIPYVSNTAWQLRFGHLVGYGARYYAYLISRAVAARLWHTCFRDDPFNRNMGQRYREEMLQHGGGIHPTQLVEGMLGEKISVENLVDSLIHDLDSSQESLYS</sequence>
<dbReference type="Gene3D" id="1.10.1370.10">
    <property type="entry name" value="Neurolysin, domain 3"/>
    <property type="match status" value="1"/>
</dbReference>
<dbReference type="InterPro" id="IPR001567">
    <property type="entry name" value="Pept_M3A_M3B_dom"/>
</dbReference>
<evidence type="ECO:0000256" key="6">
    <source>
        <dbReference type="ARBA" id="ARBA00022833"/>
    </source>
</evidence>
<keyword evidence="8 10" id="KW-0482">Metalloprotease</keyword>
<keyword evidence="4 10" id="KW-0479">Metal-binding</keyword>
<dbReference type="InterPro" id="IPR024077">
    <property type="entry name" value="Neurolysin/TOP_dom2"/>
</dbReference>
<dbReference type="GO" id="GO:0046872">
    <property type="term" value="F:metal ion binding"/>
    <property type="evidence" value="ECO:0007669"/>
    <property type="project" value="UniProtKB-UniRule"/>
</dbReference>
<dbReference type="GO" id="GO:0005739">
    <property type="term" value="C:mitochondrion"/>
    <property type="evidence" value="ECO:0007669"/>
    <property type="project" value="UniProtKB-SubCell"/>
</dbReference>
<comment type="caution">
    <text evidence="12">The sequence shown here is derived from an EMBL/GenBank/DDBJ whole genome shotgun (WGS) entry which is preliminary data.</text>
</comment>
<keyword evidence="6 10" id="KW-0862">Zinc</keyword>
<name>A0AAN9APX3_9CAEN</name>
<keyword evidence="9" id="KW-0496">Mitochondrion</keyword>
<dbReference type="PANTHER" id="PTHR11804:SF79">
    <property type="entry name" value="MITOCHONDRIAL INTERMEDIATE PEPTIDASE"/>
    <property type="match status" value="1"/>
</dbReference>
<gene>
    <name evidence="12" type="ORF">V1264_010582</name>
</gene>
<evidence type="ECO:0000256" key="4">
    <source>
        <dbReference type="ARBA" id="ARBA00022723"/>
    </source>
</evidence>
<evidence type="ECO:0000256" key="2">
    <source>
        <dbReference type="ARBA" id="ARBA00006040"/>
    </source>
</evidence>
<dbReference type="InterPro" id="IPR024079">
    <property type="entry name" value="MetalloPept_cat_dom_sf"/>
</dbReference>
<keyword evidence="5 10" id="KW-0378">Hydrolase</keyword>
<dbReference type="GO" id="GO:0006518">
    <property type="term" value="P:peptide metabolic process"/>
    <property type="evidence" value="ECO:0007669"/>
    <property type="project" value="TreeGrafter"/>
</dbReference>
<keyword evidence="13" id="KW-1185">Reference proteome</keyword>
<evidence type="ECO:0000256" key="1">
    <source>
        <dbReference type="ARBA" id="ARBA00004173"/>
    </source>
</evidence>
<evidence type="ECO:0000256" key="3">
    <source>
        <dbReference type="ARBA" id="ARBA00022670"/>
    </source>
</evidence>
<dbReference type="FunFam" id="3.40.390.10:FF:000013">
    <property type="entry name" value="Mitochondrial intermediate peptidase"/>
    <property type="match status" value="1"/>
</dbReference>
<comment type="subcellular location">
    <subcellularLocation>
        <location evidence="1">Mitochondrion</location>
    </subcellularLocation>
</comment>
<evidence type="ECO:0000256" key="10">
    <source>
        <dbReference type="RuleBase" id="RU003435"/>
    </source>
</evidence>
<evidence type="ECO:0000313" key="12">
    <source>
        <dbReference type="EMBL" id="KAK7090831.1"/>
    </source>
</evidence>
<evidence type="ECO:0000256" key="5">
    <source>
        <dbReference type="ARBA" id="ARBA00022801"/>
    </source>
</evidence>
<dbReference type="Gene3D" id="3.40.390.10">
    <property type="entry name" value="Collagenase (Catalytic Domain)"/>
    <property type="match status" value="1"/>
</dbReference>
<dbReference type="CDD" id="cd06457">
    <property type="entry name" value="M3A_MIP"/>
    <property type="match status" value="1"/>
</dbReference>
<proteinExistence type="inferred from homology"/>
<dbReference type="EMBL" id="JBAMIC010000024">
    <property type="protein sequence ID" value="KAK7090831.1"/>
    <property type="molecule type" value="Genomic_DNA"/>
</dbReference>
<accession>A0AAN9APX3</accession>
<keyword evidence="3 10" id="KW-0645">Protease</keyword>
<organism evidence="12 13">
    <name type="scientific">Littorina saxatilis</name>
    <dbReference type="NCBI Taxonomy" id="31220"/>
    <lineage>
        <taxon>Eukaryota</taxon>
        <taxon>Metazoa</taxon>
        <taxon>Spiralia</taxon>
        <taxon>Lophotrochozoa</taxon>
        <taxon>Mollusca</taxon>
        <taxon>Gastropoda</taxon>
        <taxon>Caenogastropoda</taxon>
        <taxon>Littorinimorpha</taxon>
        <taxon>Littorinoidea</taxon>
        <taxon>Littorinidae</taxon>
        <taxon>Littorina</taxon>
    </lineage>
</organism>
<keyword evidence="7" id="KW-0809">Transit peptide</keyword>
<evidence type="ECO:0000256" key="7">
    <source>
        <dbReference type="ARBA" id="ARBA00022946"/>
    </source>
</evidence>